<keyword evidence="3 5" id="KW-0067">ATP-binding</keyword>
<dbReference type="PROSITE" id="PS50893">
    <property type="entry name" value="ABC_TRANSPORTER_2"/>
    <property type="match status" value="1"/>
</dbReference>
<reference evidence="5 6" key="1">
    <citation type="journal article" date="2015" name="Genome Announc.">
        <title>Expanding the biotechnology potential of lactobacilli through comparative genomics of 213 strains and associated genera.</title>
        <authorList>
            <person name="Sun Z."/>
            <person name="Harris H.M."/>
            <person name="McCann A."/>
            <person name="Guo C."/>
            <person name="Argimon S."/>
            <person name="Zhang W."/>
            <person name="Yang X."/>
            <person name="Jeffery I.B."/>
            <person name="Cooney J.C."/>
            <person name="Kagawa T.F."/>
            <person name="Liu W."/>
            <person name="Song Y."/>
            <person name="Salvetti E."/>
            <person name="Wrobel A."/>
            <person name="Rasinkangas P."/>
            <person name="Parkhill J."/>
            <person name="Rea M.C."/>
            <person name="O'Sullivan O."/>
            <person name="Ritari J."/>
            <person name="Douillard F.P."/>
            <person name="Paul Ross R."/>
            <person name="Yang R."/>
            <person name="Briner A.E."/>
            <person name="Felis G.E."/>
            <person name="de Vos W.M."/>
            <person name="Barrangou R."/>
            <person name="Klaenhammer T.R."/>
            <person name="Caufield P.W."/>
            <person name="Cui Y."/>
            <person name="Zhang H."/>
            <person name="O'Toole P.W."/>
        </authorList>
    </citation>
    <scope>NUCLEOTIDE SEQUENCE [LARGE SCALE GENOMIC DNA]</scope>
    <source>
        <strain evidence="5 6">DSM 20183</strain>
    </source>
</reference>
<keyword evidence="1" id="KW-0813">Transport</keyword>
<keyword evidence="2" id="KW-0547">Nucleotide-binding</keyword>
<dbReference type="RefSeq" id="WP_057764128.1">
    <property type="nucleotide sequence ID" value="NZ_AZDG01000002.1"/>
</dbReference>
<organism evidence="5 6">
    <name type="scientific">Companilactobacillus tucceti DSM 20183</name>
    <dbReference type="NCBI Taxonomy" id="1423811"/>
    <lineage>
        <taxon>Bacteria</taxon>
        <taxon>Bacillati</taxon>
        <taxon>Bacillota</taxon>
        <taxon>Bacilli</taxon>
        <taxon>Lactobacillales</taxon>
        <taxon>Lactobacillaceae</taxon>
        <taxon>Companilactobacillus</taxon>
    </lineage>
</organism>
<evidence type="ECO:0000313" key="6">
    <source>
        <dbReference type="Proteomes" id="UP000050929"/>
    </source>
</evidence>
<evidence type="ECO:0000313" key="5">
    <source>
        <dbReference type="EMBL" id="KRK65485.1"/>
    </source>
</evidence>
<dbReference type="OrthoDB" id="9804819at2"/>
<evidence type="ECO:0000256" key="3">
    <source>
        <dbReference type="ARBA" id="ARBA00022840"/>
    </source>
</evidence>
<dbReference type="PANTHER" id="PTHR42711">
    <property type="entry name" value="ABC TRANSPORTER ATP-BINDING PROTEIN"/>
    <property type="match status" value="1"/>
</dbReference>
<dbReference type="CDD" id="cd03230">
    <property type="entry name" value="ABC_DR_subfamily_A"/>
    <property type="match status" value="1"/>
</dbReference>
<evidence type="ECO:0000256" key="1">
    <source>
        <dbReference type="ARBA" id="ARBA00022448"/>
    </source>
</evidence>
<keyword evidence="6" id="KW-1185">Reference proteome</keyword>
<dbReference type="EMBL" id="AZDG01000002">
    <property type="protein sequence ID" value="KRK65485.1"/>
    <property type="molecule type" value="Genomic_DNA"/>
</dbReference>
<comment type="caution">
    <text evidence="5">The sequence shown here is derived from an EMBL/GenBank/DDBJ whole genome shotgun (WGS) entry which is preliminary data.</text>
</comment>
<dbReference type="STRING" id="1423811.FC72_GL000955"/>
<dbReference type="Proteomes" id="UP000050929">
    <property type="component" value="Unassembled WGS sequence"/>
</dbReference>
<dbReference type="InterPro" id="IPR003593">
    <property type="entry name" value="AAA+_ATPase"/>
</dbReference>
<dbReference type="Gene3D" id="3.40.50.300">
    <property type="entry name" value="P-loop containing nucleotide triphosphate hydrolases"/>
    <property type="match status" value="1"/>
</dbReference>
<accession>A0A0R1J237</accession>
<dbReference type="PATRIC" id="fig|1423811.3.peg.967"/>
<dbReference type="InterPro" id="IPR003439">
    <property type="entry name" value="ABC_transporter-like_ATP-bd"/>
</dbReference>
<proteinExistence type="predicted"/>
<evidence type="ECO:0000256" key="2">
    <source>
        <dbReference type="ARBA" id="ARBA00022741"/>
    </source>
</evidence>
<gene>
    <name evidence="5" type="ORF">FC72_GL000955</name>
</gene>
<protein>
    <submittedName>
        <fullName evidence="5">Abc transporter, atp-binding protein</fullName>
    </submittedName>
</protein>
<sequence>MENIITVEHLSKKYNQNTILNDINLTIQSGQIIALLGKNGAGKTTLINIMLNLISHDSGSISIFPNSKHPKEHIGVMMQDNITLTRITVKEIIELTRSYYKTPKTYQKLIEISDLKQFEHSKMSQLSGGQKRHLAFSLAIAGDPELLFLDEPTSGMDSKSRIDFWQEILQLKKQGKTIFVTSHYLEELENVADRIIILKDHQIKFDDSIAQLRLLQGQSLIEFDSNILDVFGNLTNLKKLNHFGTHYQLITSDPELLMQELSPYLKGVTNLKVHQNSLDSLFNSFEEGKKND</sequence>
<dbReference type="AlphaFoldDB" id="A0A0R1J237"/>
<dbReference type="InterPro" id="IPR050763">
    <property type="entry name" value="ABC_transporter_ATP-binding"/>
</dbReference>
<dbReference type="PANTHER" id="PTHR42711:SF17">
    <property type="entry name" value="ABC TRANSPORTER ATP-BINDING PROTEIN"/>
    <property type="match status" value="1"/>
</dbReference>
<dbReference type="InterPro" id="IPR027417">
    <property type="entry name" value="P-loop_NTPase"/>
</dbReference>
<feature type="domain" description="ABC transporter" evidence="4">
    <location>
        <begin position="5"/>
        <end position="225"/>
    </location>
</feature>
<name>A0A0R1J237_9LACO</name>
<dbReference type="Pfam" id="PF00005">
    <property type="entry name" value="ABC_tran"/>
    <property type="match status" value="1"/>
</dbReference>
<dbReference type="SMART" id="SM00382">
    <property type="entry name" value="AAA"/>
    <property type="match status" value="1"/>
</dbReference>
<dbReference type="GO" id="GO:0005524">
    <property type="term" value="F:ATP binding"/>
    <property type="evidence" value="ECO:0007669"/>
    <property type="project" value="UniProtKB-KW"/>
</dbReference>
<dbReference type="GO" id="GO:0016887">
    <property type="term" value="F:ATP hydrolysis activity"/>
    <property type="evidence" value="ECO:0007669"/>
    <property type="project" value="InterPro"/>
</dbReference>
<evidence type="ECO:0000259" key="4">
    <source>
        <dbReference type="PROSITE" id="PS50893"/>
    </source>
</evidence>
<dbReference type="SUPFAM" id="SSF52540">
    <property type="entry name" value="P-loop containing nucleoside triphosphate hydrolases"/>
    <property type="match status" value="1"/>
</dbReference>